<reference evidence="2 3" key="1">
    <citation type="submission" date="2021-01" db="EMBL/GenBank/DDBJ databases">
        <title>Whole genome shotgun sequence of Actinoplanes humidus NBRC 14915.</title>
        <authorList>
            <person name="Komaki H."/>
            <person name="Tamura T."/>
        </authorList>
    </citation>
    <scope>NUCLEOTIDE SEQUENCE [LARGE SCALE GENOMIC DNA]</scope>
    <source>
        <strain evidence="2 3">NBRC 14915</strain>
    </source>
</reference>
<dbReference type="InterPro" id="IPR036412">
    <property type="entry name" value="HAD-like_sf"/>
</dbReference>
<sequence length="220" mass="24675">MIKSVVFDVGETLLDDTREFNAWADWIGVPRHTLSALIGIVVAQGRNNAEAFQYVKPGFDLVVERQRREQAGVGEQIEDHDLYPDVRQALSELRRRGVWVGVAGNQTVRAGQLLRGLDLPVDDLATSSEWRVAKPEAGFFERVVEFARGDAHEIAYVGDHRDYDVKAAREAGLHPVLIKRGPWGRLWADDPTVSESARWVIESLVELPDLVRPPLSYVPT</sequence>
<dbReference type="InterPro" id="IPR006439">
    <property type="entry name" value="HAD-SF_hydro_IA"/>
</dbReference>
<organism evidence="2 3">
    <name type="scientific">Winogradskya humida</name>
    <dbReference type="NCBI Taxonomy" id="113566"/>
    <lineage>
        <taxon>Bacteria</taxon>
        <taxon>Bacillati</taxon>
        <taxon>Actinomycetota</taxon>
        <taxon>Actinomycetes</taxon>
        <taxon>Micromonosporales</taxon>
        <taxon>Micromonosporaceae</taxon>
        <taxon>Winogradskya</taxon>
    </lineage>
</organism>
<evidence type="ECO:0000313" key="3">
    <source>
        <dbReference type="Proteomes" id="UP000603200"/>
    </source>
</evidence>
<dbReference type="Pfam" id="PF00702">
    <property type="entry name" value="Hydrolase"/>
    <property type="match status" value="1"/>
</dbReference>
<dbReference type="Gene3D" id="3.40.50.1000">
    <property type="entry name" value="HAD superfamily/HAD-like"/>
    <property type="match status" value="1"/>
</dbReference>
<dbReference type="GO" id="GO:0016787">
    <property type="term" value="F:hydrolase activity"/>
    <property type="evidence" value="ECO:0007669"/>
    <property type="project" value="UniProtKB-KW"/>
</dbReference>
<evidence type="ECO:0000256" key="1">
    <source>
        <dbReference type="ARBA" id="ARBA00022801"/>
    </source>
</evidence>
<name>A0ABQ4A1N5_9ACTN</name>
<dbReference type="InterPro" id="IPR023214">
    <property type="entry name" value="HAD_sf"/>
</dbReference>
<dbReference type="InterPro" id="IPR051540">
    <property type="entry name" value="S-2-haloacid_dehalogenase"/>
</dbReference>
<proteinExistence type="predicted"/>
<gene>
    <name evidence="2" type="ORF">Ahu01nite_078730</name>
</gene>
<dbReference type="PANTHER" id="PTHR43316">
    <property type="entry name" value="HYDROLASE, HALOACID DELAHOGENASE-RELATED"/>
    <property type="match status" value="1"/>
</dbReference>
<accession>A0ABQ4A1N5</accession>
<protein>
    <submittedName>
        <fullName evidence="2">Hydrolase</fullName>
    </submittedName>
</protein>
<keyword evidence="1 2" id="KW-0378">Hydrolase</keyword>
<comment type="caution">
    <text evidence="2">The sequence shown here is derived from an EMBL/GenBank/DDBJ whole genome shotgun (WGS) entry which is preliminary data.</text>
</comment>
<dbReference type="SFLD" id="SFLDG01129">
    <property type="entry name" value="C1.5:_HAD__Beta-PGM__Phosphata"/>
    <property type="match status" value="1"/>
</dbReference>
<dbReference type="SFLD" id="SFLDS00003">
    <property type="entry name" value="Haloacid_Dehalogenase"/>
    <property type="match status" value="1"/>
</dbReference>
<dbReference type="SUPFAM" id="SSF56784">
    <property type="entry name" value="HAD-like"/>
    <property type="match status" value="1"/>
</dbReference>
<dbReference type="Proteomes" id="UP000603200">
    <property type="component" value="Unassembled WGS sequence"/>
</dbReference>
<evidence type="ECO:0000313" key="2">
    <source>
        <dbReference type="EMBL" id="GIE24771.1"/>
    </source>
</evidence>
<keyword evidence="3" id="KW-1185">Reference proteome</keyword>
<dbReference type="EMBL" id="BOMN01000113">
    <property type="protein sequence ID" value="GIE24771.1"/>
    <property type="molecule type" value="Genomic_DNA"/>
</dbReference>
<dbReference type="NCBIfam" id="TIGR01549">
    <property type="entry name" value="HAD-SF-IA-v1"/>
    <property type="match status" value="1"/>
</dbReference>
<dbReference type="RefSeq" id="WP_203841773.1">
    <property type="nucleotide sequence ID" value="NZ_BAAATV010000001.1"/>
</dbReference>